<proteinExistence type="predicted"/>
<reference evidence="1" key="1">
    <citation type="journal article" date="2014" name="Int. J. Syst. Evol. Microbiol.">
        <title>Complete genome sequence of Corynebacterium casei LMG S-19264T (=DSM 44701T), isolated from a smear-ripened cheese.</title>
        <authorList>
            <consortium name="US DOE Joint Genome Institute (JGI-PGF)"/>
            <person name="Walter F."/>
            <person name="Albersmeier A."/>
            <person name="Kalinowski J."/>
            <person name="Ruckert C."/>
        </authorList>
    </citation>
    <scope>NUCLEOTIDE SEQUENCE</scope>
    <source>
        <strain evidence="1">CGMCC 1.15448</strain>
    </source>
</reference>
<reference evidence="1" key="2">
    <citation type="submission" date="2020-09" db="EMBL/GenBank/DDBJ databases">
        <authorList>
            <person name="Sun Q."/>
            <person name="Zhou Y."/>
        </authorList>
    </citation>
    <scope>NUCLEOTIDE SEQUENCE</scope>
    <source>
        <strain evidence="1">CGMCC 1.15448</strain>
    </source>
</reference>
<comment type="caution">
    <text evidence="1">The sequence shown here is derived from an EMBL/GenBank/DDBJ whole genome shotgun (WGS) entry which is preliminary data.</text>
</comment>
<evidence type="ECO:0000313" key="1">
    <source>
        <dbReference type="EMBL" id="GGB24153.1"/>
    </source>
</evidence>
<gene>
    <name evidence="1" type="ORF">GCM10011511_55100</name>
</gene>
<dbReference type="AlphaFoldDB" id="A0A8J2XW74"/>
<evidence type="ECO:0000313" key="2">
    <source>
        <dbReference type="Proteomes" id="UP000607559"/>
    </source>
</evidence>
<sequence>MSILGKPVLEGENKFDSVIIYFYYLGIPDKVFVLDPEFLVIVFRNESVEKYYLKPGGPYE</sequence>
<dbReference type="Proteomes" id="UP000607559">
    <property type="component" value="Unassembled WGS sequence"/>
</dbReference>
<name>A0A8J2XW74_9BACT</name>
<organism evidence="1 2">
    <name type="scientific">Puia dinghuensis</name>
    <dbReference type="NCBI Taxonomy" id="1792502"/>
    <lineage>
        <taxon>Bacteria</taxon>
        <taxon>Pseudomonadati</taxon>
        <taxon>Bacteroidota</taxon>
        <taxon>Chitinophagia</taxon>
        <taxon>Chitinophagales</taxon>
        <taxon>Chitinophagaceae</taxon>
        <taxon>Puia</taxon>
    </lineage>
</organism>
<protein>
    <submittedName>
        <fullName evidence="1">Uncharacterized protein</fullName>
    </submittedName>
</protein>
<dbReference type="EMBL" id="BMJC01000007">
    <property type="protein sequence ID" value="GGB24153.1"/>
    <property type="molecule type" value="Genomic_DNA"/>
</dbReference>
<accession>A0A8J2XW74</accession>
<keyword evidence="2" id="KW-1185">Reference proteome</keyword>